<dbReference type="SUPFAM" id="SSF51735">
    <property type="entry name" value="NAD(P)-binding Rossmann-fold domains"/>
    <property type="match status" value="1"/>
</dbReference>
<dbReference type="InterPro" id="IPR013154">
    <property type="entry name" value="ADH-like_N"/>
</dbReference>
<dbReference type="AlphaFoldDB" id="A0AAU7DVK9"/>
<reference evidence="2" key="1">
    <citation type="submission" date="2024-02" db="EMBL/GenBank/DDBJ databases">
        <title>Tomenella chthoni gen. nov. sp. nov., a member of the family Jonesiaceae isolated from bat guano.</title>
        <authorList>
            <person name="Miller S.L."/>
            <person name="King J."/>
            <person name="Sankaranarayanan K."/>
            <person name="Lawson P.A."/>
        </authorList>
    </citation>
    <scope>NUCLEOTIDE SEQUENCE</scope>
    <source>
        <strain evidence="2">BS-20</strain>
    </source>
</reference>
<evidence type="ECO:0000313" key="2">
    <source>
        <dbReference type="EMBL" id="XBH21745.1"/>
    </source>
</evidence>
<gene>
    <name evidence="2" type="ORF">V5R04_00520</name>
</gene>
<dbReference type="EMBL" id="CP146203">
    <property type="protein sequence ID" value="XBH21745.1"/>
    <property type="molecule type" value="Genomic_DNA"/>
</dbReference>
<dbReference type="SUPFAM" id="SSF50129">
    <property type="entry name" value="GroES-like"/>
    <property type="match status" value="1"/>
</dbReference>
<dbReference type="PANTHER" id="PTHR45033:SF3">
    <property type="entry name" value="DEHYDROGENASE, PUTATIVE (AFU_ORTHOLOGUE AFUA_2G13270)-RELATED"/>
    <property type="match status" value="1"/>
</dbReference>
<dbReference type="Pfam" id="PF08240">
    <property type="entry name" value="ADH_N"/>
    <property type="match status" value="1"/>
</dbReference>
<evidence type="ECO:0000259" key="1">
    <source>
        <dbReference type="SMART" id="SM00829"/>
    </source>
</evidence>
<dbReference type="InterPro" id="IPR036291">
    <property type="entry name" value="NAD(P)-bd_dom_sf"/>
</dbReference>
<dbReference type="Gene3D" id="3.90.180.10">
    <property type="entry name" value="Medium-chain alcohol dehydrogenases, catalytic domain"/>
    <property type="match status" value="1"/>
</dbReference>
<proteinExistence type="predicted"/>
<feature type="domain" description="Enoyl reductase (ER)" evidence="1">
    <location>
        <begin position="13"/>
        <end position="316"/>
    </location>
</feature>
<protein>
    <submittedName>
        <fullName evidence="2">Zinc-binding dehydrogenase</fullName>
    </submittedName>
</protein>
<dbReference type="SMART" id="SM00829">
    <property type="entry name" value="PKS_ER"/>
    <property type="match status" value="1"/>
</dbReference>
<organism evidence="2">
    <name type="scientific">Jonesiaceae bacterium BS-20</name>
    <dbReference type="NCBI Taxonomy" id="3120821"/>
    <lineage>
        <taxon>Bacteria</taxon>
        <taxon>Bacillati</taxon>
        <taxon>Actinomycetota</taxon>
        <taxon>Actinomycetes</taxon>
        <taxon>Micrococcales</taxon>
        <taxon>Jonesiaceae</taxon>
    </lineage>
</organism>
<name>A0AAU7DVK9_9MICO</name>
<dbReference type="InterPro" id="IPR052711">
    <property type="entry name" value="Zinc_ADH-like"/>
</dbReference>
<dbReference type="PANTHER" id="PTHR45033">
    <property type="match status" value="1"/>
</dbReference>
<accession>A0AAU7DVK9</accession>
<dbReference type="InterPro" id="IPR011032">
    <property type="entry name" value="GroES-like_sf"/>
</dbReference>
<dbReference type="InterPro" id="IPR020843">
    <property type="entry name" value="ER"/>
</dbReference>
<dbReference type="Pfam" id="PF13602">
    <property type="entry name" value="ADH_zinc_N_2"/>
    <property type="match status" value="1"/>
</dbReference>
<dbReference type="GO" id="GO:0016491">
    <property type="term" value="F:oxidoreductase activity"/>
    <property type="evidence" value="ECO:0007669"/>
    <property type="project" value="InterPro"/>
</dbReference>
<sequence>MQAVFAQSVHPTDPLHGLTVGELPAPAPKEHWSTVNVAAASLNHHDLWALRGVGLIPKQLPMILGTDAAGTTSDGARVVLHSVIGADGHGVGPRERRSMLSEKYQGAMAEQVSVPTANLIPIPDSMSFEVAACLPTAWLTAYALLFRGADLRPGNSVLIQGAGGGVATAATILGVAAGLEVFVTSRSPEKLSRVASLGATSIEHLSRLPKRVDGVIETVGKATWSHSVASVRPGGIVAVAGATTGDAEPAELTRIFFQEIRIQGVTMGSRADLAALVNLVSQQDIAVPIDSTYAFADAPAAFARLAGGQHFGKVVLSRAAK</sequence>